<dbReference type="EMBL" id="CP000733">
    <property type="protein sequence ID" value="ABS77507.1"/>
    <property type="molecule type" value="Genomic_DNA"/>
</dbReference>
<dbReference type="PROSITE" id="PS00061">
    <property type="entry name" value="ADH_SHORT"/>
    <property type="match status" value="1"/>
</dbReference>
<keyword evidence="2 5" id="KW-0560">Oxidoreductase</keyword>
<dbReference type="FunFam" id="3.40.50.720:FF:000215">
    <property type="entry name" value="3-hydroxyacyl-CoA dehydrogenase type-2"/>
    <property type="match status" value="1"/>
</dbReference>
<evidence type="ECO:0000259" key="4">
    <source>
        <dbReference type="SMART" id="SM00822"/>
    </source>
</evidence>
<comment type="similarity">
    <text evidence="1 3">Belongs to the short-chain dehydrogenases/reductases (SDR) family.</text>
</comment>
<evidence type="ECO:0000256" key="3">
    <source>
        <dbReference type="RuleBase" id="RU000363"/>
    </source>
</evidence>
<dbReference type="HOGENOM" id="CLU_010194_42_0_6"/>
<dbReference type="RefSeq" id="WP_011996826.1">
    <property type="nucleotide sequence ID" value="NC_009727.1"/>
</dbReference>
<dbReference type="GO" id="GO:0003857">
    <property type="term" value="F:(3S)-3-hydroxyacyl-CoA dehydrogenase (NAD+) activity"/>
    <property type="evidence" value="ECO:0007669"/>
    <property type="project" value="UniProtKB-EC"/>
</dbReference>
<dbReference type="PRINTS" id="PR00080">
    <property type="entry name" value="SDRFAMILY"/>
</dbReference>
<dbReference type="Pfam" id="PF00106">
    <property type="entry name" value="adh_short"/>
    <property type="match status" value="1"/>
</dbReference>
<evidence type="ECO:0000313" key="6">
    <source>
        <dbReference type="Proteomes" id="UP000008555"/>
    </source>
</evidence>
<dbReference type="SUPFAM" id="SSF51735">
    <property type="entry name" value="NAD(P)-binding Rossmann-fold domains"/>
    <property type="match status" value="1"/>
</dbReference>
<dbReference type="Proteomes" id="UP000008555">
    <property type="component" value="Chromosome"/>
</dbReference>
<organism evidence="5 6">
    <name type="scientific">Coxiella burnetii (strain Dugway 5J108-111)</name>
    <dbReference type="NCBI Taxonomy" id="434922"/>
    <lineage>
        <taxon>Bacteria</taxon>
        <taxon>Pseudomonadati</taxon>
        <taxon>Pseudomonadota</taxon>
        <taxon>Gammaproteobacteria</taxon>
        <taxon>Legionellales</taxon>
        <taxon>Coxiellaceae</taxon>
        <taxon>Coxiella</taxon>
    </lineage>
</organism>
<dbReference type="SMART" id="SM00822">
    <property type="entry name" value="PKS_KR"/>
    <property type="match status" value="1"/>
</dbReference>
<dbReference type="Gene3D" id="3.40.50.720">
    <property type="entry name" value="NAD(P)-binding Rossmann-like Domain"/>
    <property type="match status" value="1"/>
</dbReference>
<dbReference type="AlphaFoldDB" id="A9KFK1"/>
<proteinExistence type="inferred from homology"/>
<reference evidence="5 6" key="1">
    <citation type="journal article" date="2009" name="Infect. Immun.">
        <title>Comparative genomics reveal extensive transposon-mediated genomic plasticity and diversity among potential effector proteins within the genus Coxiella.</title>
        <authorList>
            <person name="Beare P.A."/>
            <person name="Unsworth N."/>
            <person name="Andoh M."/>
            <person name="Voth D.E."/>
            <person name="Omsland A."/>
            <person name="Gilk S.D."/>
            <person name="Williams K.P."/>
            <person name="Sobral B.W."/>
            <person name="Kupko J.J.III."/>
            <person name="Porcella S.F."/>
            <person name="Samuel J.E."/>
            <person name="Heinzen R.A."/>
        </authorList>
    </citation>
    <scope>NUCLEOTIDE SEQUENCE [LARGE SCALE GENOMIC DNA]</scope>
    <source>
        <strain evidence="5 6">Dugway 5J108-111</strain>
    </source>
</reference>
<dbReference type="InterPro" id="IPR036291">
    <property type="entry name" value="NAD(P)-bd_dom_sf"/>
</dbReference>
<dbReference type="PANTHER" id="PTHR43658">
    <property type="entry name" value="SHORT-CHAIN DEHYDROGENASE/REDUCTASE"/>
    <property type="match status" value="1"/>
</dbReference>
<dbReference type="KEGG" id="cbd:CBUD_0912"/>
<feature type="domain" description="Ketoreductase" evidence="4">
    <location>
        <begin position="6"/>
        <end position="196"/>
    </location>
</feature>
<dbReference type="PANTHER" id="PTHR43658:SF8">
    <property type="entry name" value="17-BETA-HYDROXYSTEROID DEHYDROGENASE 14-RELATED"/>
    <property type="match status" value="1"/>
</dbReference>
<dbReference type="EC" id="1.1.1.35" evidence="5"/>
<accession>A9KFK1</accession>
<evidence type="ECO:0000256" key="2">
    <source>
        <dbReference type="ARBA" id="ARBA00023002"/>
    </source>
</evidence>
<dbReference type="PRINTS" id="PR00081">
    <property type="entry name" value="GDHRDH"/>
</dbReference>
<protein>
    <submittedName>
        <fullName evidence="5">3-hydroxyacyl CoA dehydrogenase</fullName>
        <ecNumber evidence="5">1.1.1.35</ecNumber>
    </submittedName>
</protein>
<gene>
    <name evidence="5" type="ordered locus">CBUD_0912</name>
</gene>
<dbReference type="InterPro" id="IPR002347">
    <property type="entry name" value="SDR_fam"/>
</dbReference>
<dbReference type="InterPro" id="IPR057326">
    <property type="entry name" value="KR_dom"/>
</dbReference>
<evidence type="ECO:0000256" key="1">
    <source>
        <dbReference type="ARBA" id="ARBA00006484"/>
    </source>
</evidence>
<dbReference type="InterPro" id="IPR020904">
    <property type="entry name" value="Sc_DH/Rdtase_CS"/>
</dbReference>
<sequence length="254" mass="26938">MEIKDQVAVITGGGSGMGAETARFLRHRGAKVVLLDKEIDKARDIAKELDGLAVECDVSDAKSSEAAVKTVVKKFQFITININCAGIAPASRIVKRDGAMPLADFQKVIDVNLIGTFNLLRLCAEQMVKQGSINDDGERGVIINTASIAAYEGQIGQAAYSASKGGIVALTLPAARELSKFGIRVMTIAPGVIATPMMANMPDEVKQSLAGAVPFPSRLGQPREYARLVGEIIENPYLNGGVIRLDGALRMAGR</sequence>
<name>A9KFK1_COXBN</name>
<evidence type="ECO:0000313" key="5">
    <source>
        <dbReference type="EMBL" id="ABS77507.1"/>
    </source>
</evidence>